<feature type="active site" evidence="13">
    <location>
        <position position="228"/>
    </location>
</feature>
<evidence type="ECO:0000313" key="19">
    <source>
        <dbReference type="Proteomes" id="UP000216207"/>
    </source>
</evidence>
<dbReference type="AlphaFoldDB" id="A0A268P4N8"/>
<dbReference type="PANTHER" id="PTHR21248:SF22">
    <property type="entry name" value="PHOSPHOLIPASE D"/>
    <property type="match status" value="1"/>
</dbReference>
<dbReference type="SUPFAM" id="SSF56024">
    <property type="entry name" value="Phospholipase D/nuclease"/>
    <property type="match status" value="2"/>
</dbReference>
<dbReference type="CDD" id="cd09112">
    <property type="entry name" value="PLDc_CLS_2"/>
    <property type="match status" value="1"/>
</dbReference>
<keyword evidence="9 13" id="KW-0472">Membrane</keyword>
<dbReference type="FunFam" id="3.30.870.10:FF:000014">
    <property type="entry name" value="Cardiolipin synthase"/>
    <property type="match status" value="1"/>
</dbReference>
<reference evidence="18 19" key="1">
    <citation type="submission" date="2017-07" db="EMBL/GenBank/DDBJ databases">
        <title>Isolation and whole genome analysis of endospore-forming bacteria from heroin.</title>
        <authorList>
            <person name="Kalinowski J."/>
            <person name="Ahrens B."/>
            <person name="Al-Dilaimi A."/>
            <person name="Winkler A."/>
            <person name="Wibberg D."/>
            <person name="Schleenbecker U."/>
            <person name="Ruckert C."/>
            <person name="Wolfel R."/>
            <person name="Grass G."/>
        </authorList>
    </citation>
    <scope>NUCLEOTIDE SEQUENCE [LARGE SCALE GENOMIC DNA]</scope>
    <source>
        <strain evidence="17 18">7523-2</strain>
        <strain evidence="16 19">7539</strain>
    </source>
</reference>
<dbReference type="Pfam" id="PF13396">
    <property type="entry name" value="PLDc_N"/>
    <property type="match status" value="1"/>
</dbReference>
<feature type="active site" evidence="13">
    <location>
        <position position="235"/>
    </location>
</feature>
<dbReference type="InterPro" id="IPR027379">
    <property type="entry name" value="CLS_N"/>
</dbReference>
<feature type="domain" description="PLD phosphodiesterase" evidence="15">
    <location>
        <begin position="401"/>
        <end position="428"/>
    </location>
</feature>
<dbReference type="InterPro" id="IPR030874">
    <property type="entry name" value="Cardiolipin_synth_Firmi"/>
</dbReference>
<evidence type="ECO:0000256" key="13">
    <source>
        <dbReference type="HAMAP-Rule" id="MF_01916"/>
    </source>
</evidence>
<dbReference type="InterPro" id="IPR025202">
    <property type="entry name" value="PLD-like_dom"/>
</dbReference>
<keyword evidence="11 13" id="KW-1208">Phospholipid metabolism</keyword>
<keyword evidence="6" id="KW-0677">Repeat</keyword>
<dbReference type="Proteomes" id="UP000216133">
    <property type="component" value="Unassembled WGS sequence"/>
</dbReference>
<evidence type="ECO:0000256" key="3">
    <source>
        <dbReference type="ARBA" id="ARBA00022516"/>
    </source>
</evidence>
<feature type="active site" evidence="13">
    <location>
        <position position="406"/>
    </location>
</feature>
<evidence type="ECO:0000313" key="17">
    <source>
        <dbReference type="EMBL" id="PAF25665.1"/>
    </source>
</evidence>
<evidence type="ECO:0000259" key="15">
    <source>
        <dbReference type="PROSITE" id="PS50035"/>
    </source>
</evidence>
<evidence type="ECO:0000256" key="7">
    <source>
        <dbReference type="ARBA" id="ARBA00022989"/>
    </source>
</evidence>
<comment type="subcellular location">
    <subcellularLocation>
        <location evidence="1 13">Cell membrane</location>
        <topology evidence="1 13">Multi-pass membrane protein</topology>
    </subcellularLocation>
</comment>
<dbReference type="SMART" id="SM00155">
    <property type="entry name" value="PLDc"/>
    <property type="match status" value="2"/>
</dbReference>
<evidence type="ECO:0000256" key="6">
    <source>
        <dbReference type="ARBA" id="ARBA00022737"/>
    </source>
</evidence>
<dbReference type="CDD" id="cd09110">
    <property type="entry name" value="PLDc_CLS_1"/>
    <property type="match status" value="1"/>
</dbReference>
<dbReference type="Proteomes" id="UP000216207">
    <property type="component" value="Unassembled WGS sequence"/>
</dbReference>
<comment type="function">
    <text evidence="12 13">Catalyzes the reversible phosphatidyl group transfer from one phosphatidylglycerol molecule to another to form cardiolipin (CL) (diphosphatidylglycerol) and glycerol.</text>
</comment>
<dbReference type="PROSITE" id="PS50035">
    <property type="entry name" value="PLD"/>
    <property type="match status" value="2"/>
</dbReference>
<protein>
    <recommendedName>
        <fullName evidence="13 14">Cardiolipin synthase</fullName>
        <shortName evidence="13">CL synthase</shortName>
        <ecNumber evidence="13 14">2.7.8.-</ecNumber>
    </recommendedName>
</protein>
<keyword evidence="5 13" id="KW-0812">Transmembrane</keyword>
<evidence type="ECO:0000256" key="4">
    <source>
        <dbReference type="ARBA" id="ARBA00022679"/>
    </source>
</evidence>
<dbReference type="EMBL" id="NPBS01000064">
    <property type="protein sequence ID" value="PAF25665.1"/>
    <property type="molecule type" value="Genomic_DNA"/>
</dbReference>
<dbReference type="EMBL" id="NPCC01000004">
    <property type="protein sequence ID" value="PAE90628.1"/>
    <property type="molecule type" value="Genomic_DNA"/>
</dbReference>
<evidence type="ECO:0000256" key="10">
    <source>
        <dbReference type="ARBA" id="ARBA00023209"/>
    </source>
</evidence>
<evidence type="ECO:0000256" key="9">
    <source>
        <dbReference type="ARBA" id="ARBA00023136"/>
    </source>
</evidence>
<keyword evidence="7 13" id="KW-1133">Transmembrane helix</keyword>
<dbReference type="HAMAP" id="MF_01916">
    <property type="entry name" value="Cardiolipin_synth_Cls"/>
    <property type="match status" value="1"/>
</dbReference>
<dbReference type="InterPro" id="IPR022924">
    <property type="entry name" value="Cardiolipin_synthase"/>
</dbReference>
<dbReference type="InterPro" id="IPR001736">
    <property type="entry name" value="PLipase_D/transphosphatidylase"/>
</dbReference>
<sequence length="488" mass="56341">MMIESAIAIPTYLLVALMIVNILLAAILIFIERKDAQATWAWLLILFFIPLGGFIIYIFLGQTLTRRKMFEWEGIKKVGLEHFIEEQKRDLLDTSFRFYSPTVDKNRELIYMHLMSNDALLTKENRVDIFSDGKEKFAQLLKDIKQAETFIHIQYYIFRYDEIGKTIVDALTEKARQGVKVRLLYDDLGSRSLRKKYLKAFREAGGEIGIFFPSRFTIVNLRLNFRNHRKLVNIDGKCGYVGGFNVGDEYLGKSKKFGYWRDTHLRIVGPAVQAIQTRFILDWNQASKQYHISYHDRYFPEVPPAGDTPVQIVSSGPDSEFEQIKNGYLKMIMDARKSILIQTPYFIPDQTLLDALRVAAQTGIEVKLMIPNKPDHMFVYWATTSHIGEMLRAGATVYQYENGFIHNKVLIVDETVCSVGTANIDQRSFKLNFEVNAFIYDSQIAGQLIADFENDVKHSTQITPEMYENRPISVRFKESISRLLSPIL</sequence>
<dbReference type="GO" id="GO:0005886">
    <property type="term" value="C:plasma membrane"/>
    <property type="evidence" value="ECO:0007669"/>
    <property type="project" value="UniProtKB-SubCell"/>
</dbReference>
<dbReference type="EC" id="2.7.8.-" evidence="13 14"/>
<evidence type="ECO:0000256" key="11">
    <source>
        <dbReference type="ARBA" id="ARBA00023264"/>
    </source>
</evidence>
<dbReference type="RefSeq" id="WP_094428310.1">
    <property type="nucleotide sequence ID" value="NZ_BOQQ01000005.1"/>
</dbReference>
<evidence type="ECO:0000256" key="14">
    <source>
        <dbReference type="NCBIfam" id="TIGR04265"/>
    </source>
</evidence>
<keyword evidence="10 13" id="KW-0594">Phospholipid biosynthesis</keyword>
<name>A0A268P4N8_SHOCL</name>
<dbReference type="Pfam" id="PF13091">
    <property type="entry name" value="PLDc_2"/>
    <property type="match status" value="2"/>
</dbReference>
<evidence type="ECO:0000256" key="8">
    <source>
        <dbReference type="ARBA" id="ARBA00023098"/>
    </source>
</evidence>
<dbReference type="FunFam" id="3.30.870.10:FF:000021">
    <property type="entry name" value="Cardiolipin synthase"/>
    <property type="match status" value="1"/>
</dbReference>
<feature type="transmembrane region" description="Helical" evidence="13">
    <location>
        <begin position="12"/>
        <end position="31"/>
    </location>
</feature>
<dbReference type="NCBIfam" id="TIGR04265">
    <property type="entry name" value="bac_cardiolipin"/>
    <property type="match status" value="1"/>
</dbReference>
<evidence type="ECO:0000313" key="16">
    <source>
        <dbReference type="EMBL" id="PAE90628.1"/>
    </source>
</evidence>
<feature type="active site" evidence="13">
    <location>
        <position position="230"/>
    </location>
</feature>
<dbReference type="GO" id="GO:0008808">
    <property type="term" value="F:cardiolipin synthase activity"/>
    <property type="evidence" value="ECO:0007669"/>
    <property type="project" value="UniProtKB-UniRule"/>
</dbReference>
<evidence type="ECO:0000313" key="18">
    <source>
        <dbReference type="Proteomes" id="UP000216133"/>
    </source>
</evidence>
<keyword evidence="4 13" id="KW-0808">Transferase</keyword>
<comment type="similarity">
    <text evidence="13">Belongs to the phospholipase D family. Cardiolipin synthase subfamily.</text>
</comment>
<feature type="active site" evidence="13">
    <location>
        <position position="408"/>
    </location>
</feature>
<evidence type="ECO:0000256" key="12">
    <source>
        <dbReference type="ARBA" id="ARBA00057569"/>
    </source>
</evidence>
<dbReference type="GeneID" id="86925932"/>
<evidence type="ECO:0000256" key="2">
    <source>
        <dbReference type="ARBA" id="ARBA00022475"/>
    </source>
</evidence>
<dbReference type="Gene3D" id="3.30.870.10">
    <property type="entry name" value="Endonuclease Chain A"/>
    <property type="match status" value="2"/>
</dbReference>
<keyword evidence="2 13" id="KW-1003">Cell membrane</keyword>
<comment type="catalytic activity">
    <reaction evidence="13">
        <text>2 a 1,2-diacyl-sn-glycero-3-phospho-(1'-sn-glycerol) = a cardiolipin + glycerol</text>
        <dbReference type="Rhea" id="RHEA:31451"/>
        <dbReference type="ChEBI" id="CHEBI:17754"/>
        <dbReference type="ChEBI" id="CHEBI:62237"/>
        <dbReference type="ChEBI" id="CHEBI:64716"/>
    </reaction>
</comment>
<evidence type="ECO:0000256" key="5">
    <source>
        <dbReference type="ARBA" id="ARBA00022692"/>
    </source>
</evidence>
<organism evidence="16 19">
    <name type="scientific">Shouchella clausii</name>
    <name type="common">Alkalihalobacillus clausii</name>
    <dbReference type="NCBI Taxonomy" id="79880"/>
    <lineage>
        <taxon>Bacteria</taxon>
        <taxon>Bacillati</taxon>
        <taxon>Bacillota</taxon>
        <taxon>Bacilli</taxon>
        <taxon>Bacillales</taxon>
        <taxon>Bacillaceae</taxon>
        <taxon>Shouchella</taxon>
    </lineage>
</organism>
<keyword evidence="3 13" id="KW-0444">Lipid biosynthesis</keyword>
<accession>A0A268P4N8</accession>
<evidence type="ECO:0000256" key="1">
    <source>
        <dbReference type="ARBA" id="ARBA00004651"/>
    </source>
</evidence>
<comment type="caution">
    <text evidence="16">The sequence shown here is derived from an EMBL/GenBank/DDBJ whole genome shotgun (WGS) entry which is preliminary data.</text>
</comment>
<proteinExistence type="inferred from homology"/>
<feature type="domain" description="PLD phosphodiesterase" evidence="15">
    <location>
        <begin position="223"/>
        <end position="250"/>
    </location>
</feature>
<dbReference type="GO" id="GO:0032049">
    <property type="term" value="P:cardiolipin biosynthetic process"/>
    <property type="evidence" value="ECO:0007669"/>
    <property type="project" value="UniProtKB-UniRule"/>
</dbReference>
<keyword evidence="8 13" id="KW-0443">Lipid metabolism</keyword>
<gene>
    <name evidence="16" type="primary">cls</name>
    <name evidence="17" type="ORF">CHH61_12440</name>
    <name evidence="16" type="ORF">CHH72_01745</name>
</gene>
<feature type="transmembrane region" description="Helical" evidence="13">
    <location>
        <begin position="37"/>
        <end position="60"/>
    </location>
</feature>
<feature type="active site" evidence="13">
    <location>
        <position position="413"/>
    </location>
</feature>
<dbReference type="PANTHER" id="PTHR21248">
    <property type="entry name" value="CARDIOLIPIN SYNTHASE"/>
    <property type="match status" value="1"/>
</dbReference>